<dbReference type="EMBL" id="KZ805620">
    <property type="protein sequence ID" value="PVH93053.1"/>
    <property type="molecule type" value="Genomic_DNA"/>
</dbReference>
<organism evidence="1 2">
    <name type="scientific">Periconia macrospinosa</name>
    <dbReference type="NCBI Taxonomy" id="97972"/>
    <lineage>
        <taxon>Eukaryota</taxon>
        <taxon>Fungi</taxon>
        <taxon>Dikarya</taxon>
        <taxon>Ascomycota</taxon>
        <taxon>Pezizomycotina</taxon>
        <taxon>Dothideomycetes</taxon>
        <taxon>Pleosporomycetidae</taxon>
        <taxon>Pleosporales</taxon>
        <taxon>Massarineae</taxon>
        <taxon>Periconiaceae</taxon>
        <taxon>Periconia</taxon>
    </lineage>
</organism>
<dbReference type="AlphaFoldDB" id="A0A2V1D678"/>
<evidence type="ECO:0000313" key="2">
    <source>
        <dbReference type="Proteomes" id="UP000244855"/>
    </source>
</evidence>
<gene>
    <name evidence="1" type="ORF">DM02DRAFT_634881</name>
</gene>
<name>A0A2V1D678_9PLEO</name>
<proteinExistence type="predicted"/>
<sequence>MSSFRANPWNPCKYTPAIRINSSRSHQTILIALLSTASFCLARLDNSVVKRQMNGLEIPKNSDSLQDIISHLNRFTVKRTNGRTHDAKAARVEASRMTGELKLRFEEQERKKAGRL</sequence>
<dbReference type="Proteomes" id="UP000244855">
    <property type="component" value="Unassembled WGS sequence"/>
</dbReference>
<accession>A0A2V1D678</accession>
<evidence type="ECO:0000313" key="1">
    <source>
        <dbReference type="EMBL" id="PVH93053.1"/>
    </source>
</evidence>
<keyword evidence="2" id="KW-1185">Reference proteome</keyword>
<reference evidence="1 2" key="1">
    <citation type="journal article" date="2018" name="Sci. Rep.">
        <title>Comparative genomics provides insights into the lifestyle and reveals functional heterogeneity of dark septate endophytic fungi.</title>
        <authorList>
            <person name="Knapp D.G."/>
            <person name="Nemeth J.B."/>
            <person name="Barry K."/>
            <person name="Hainaut M."/>
            <person name="Henrissat B."/>
            <person name="Johnson J."/>
            <person name="Kuo A."/>
            <person name="Lim J.H.P."/>
            <person name="Lipzen A."/>
            <person name="Nolan M."/>
            <person name="Ohm R.A."/>
            <person name="Tamas L."/>
            <person name="Grigoriev I.V."/>
            <person name="Spatafora J.W."/>
            <person name="Nagy L.G."/>
            <person name="Kovacs G.M."/>
        </authorList>
    </citation>
    <scope>NUCLEOTIDE SEQUENCE [LARGE SCALE GENOMIC DNA]</scope>
    <source>
        <strain evidence="1 2">DSE2036</strain>
    </source>
</reference>
<protein>
    <submittedName>
        <fullName evidence="1">Uncharacterized protein</fullName>
    </submittedName>
</protein>